<keyword evidence="2" id="KW-1185">Reference proteome</keyword>
<proteinExistence type="predicted"/>
<dbReference type="EMBL" id="FPAW01000053">
    <property type="protein sequence ID" value="SFU20683.1"/>
    <property type="molecule type" value="Genomic_DNA"/>
</dbReference>
<organism evidence="1 2">
    <name type="scientific">Sedimentitalea nanhaiensis</name>
    <dbReference type="NCBI Taxonomy" id="999627"/>
    <lineage>
        <taxon>Bacteria</taxon>
        <taxon>Pseudomonadati</taxon>
        <taxon>Pseudomonadota</taxon>
        <taxon>Alphaproteobacteria</taxon>
        <taxon>Rhodobacterales</taxon>
        <taxon>Paracoccaceae</taxon>
        <taxon>Sedimentitalea</taxon>
    </lineage>
</organism>
<dbReference type="Proteomes" id="UP000182466">
    <property type="component" value="Unassembled WGS sequence"/>
</dbReference>
<accession>A0A1I7EA08</accession>
<dbReference type="STRING" id="999627.SAMN05216236_1536"/>
<evidence type="ECO:0000313" key="1">
    <source>
        <dbReference type="EMBL" id="SFU20683.1"/>
    </source>
</evidence>
<dbReference type="AlphaFoldDB" id="A0A1I7EA08"/>
<gene>
    <name evidence="1" type="ORF">SAMN05216236_1536</name>
</gene>
<reference evidence="1 2" key="1">
    <citation type="submission" date="2016-10" db="EMBL/GenBank/DDBJ databases">
        <authorList>
            <person name="de Groot N.N."/>
        </authorList>
    </citation>
    <scope>NUCLEOTIDE SEQUENCE [LARGE SCALE GENOMIC DNA]</scope>
    <source>
        <strain evidence="1 2">CGMCC 1.10959</strain>
    </source>
</reference>
<name>A0A1I7EA08_9RHOB</name>
<evidence type="ECO:0000313" key="2">
    <source>
        <dbReference type="Proteomes" id="UP000182466"/>
    </source>
</evidence>
<protein>
    <submittedName>
        <fullName evidence="1">Uncharacterized protein</fullName>
    </submittedName>
</protein>
<sequence length="91" mass="10452">MGVSLARDLMSDREWAVFECFHAGWPVPGVKGWDCRPAHVSQRSHWIHKMNPAPDLCDRVMDNTPEIIGSETFARDWLKPFVRKLDLLSCS</sequence>